<proteinExistence type="predicted"/>
<keyword evidence="2" id="KW-1185">Reference proteome</keyword>
<accession>A0A4C1YB03</accession>
<evidence type="ECO:0000313" key="2">
    <source>
        <dbReference type="Proteomes" id="UP000299102"/>
    </source>
</evidence>
<sequence>MTVLAAQYAGPFLRVRPRSPARMFSLWSWTWARRKWIAGYWDVFAHRADDTPVAYRRVYMDTWLYEFAYRFNSRLQRRLRSRGAAARLASLSINCTISYVP</sequence>
<evidence type="ECO:0000313" key="1">
    <source>
        <dbReference type="EMBL" id="GBP71645.1"/>
    </source>
</evidence>
<comment type="caution">
    <text evidence="1">The sequence shown here is derived from an EMBL/GenBank/DDBJ whole genome shotgun (WGS) entry which is preliminary data.</text>
</comment>
<reference evidence="1 2" key="1">
    <citation type="journal article" date="2019" name="Commun. Biol.">
        <title>The bagworm genome reveals a unique fibroin gene that provides high tensile strength.</title>
        <authorList>
            <person name="Kono N."/>
            <person name="Nakamura H."/>
            <person name="Ohtoshi R."/>
            <person name="Tomita M."/>
            <person name="Numata K."/>
            <person name="Arakawa K."/>
        </authorList>
    </citation>
    <scope>NUCLEOTIDE SEQUENCE [LARGE SCALE GENOMIC DNA]</scope>
</reference>
<gene>
    <name evidence="1" type="ORF">EVAR_53128_1</name>
</gene>
<protein>
    <submittedName>
        <fullName evidence="1">Uncharacterized protein</fullName>
    </submittedName>
</protein>
<dbReference type="AlphaFoldDB" id="A0A4C1YB03"/>
<name>A0A4C1YB03_EUMVA</name>
<organism evidence="1 2">
    <name type="scientific">Eumeta variegata</name>
    <name type="common">Bagworm moth</name>
    <name type="synonym">Eumeta japonica</name>
    <dbReference type="NCBI Taxonomy" id="151549"/>
    <lineage>
        <taxon>Eukaryota</taxon>
        <taxon>Metazoa</taxon>
        <taxon>Ecdysozoa</taxon>
        <taxon>Arthropoda</taxon>
        <taxon>Hexapoda</taxon>
        <taxon>Insecta</taxon>
        <taxon>Pterygota</taxon>
        <taxon>Neoptera</taxon>
        <taxon>Endopterygota</taxon>
        <taxon>Lepidoptera</taxon>
        <taxon>Glossata</taxon>
        <taxon>Ditrysia</taxon>
        <taxon>Tineoidea</taxon>
        <taxon>Psychidae</taxon>
        <taxon>Oiketicinae</taxon>
        <taxon>Eumeta</taxon>
    </lineage>
</organism>
<dbReference type="EMBL" id="BGZK01001115">
    <property type="protein sequence ID" value="GBP71645.1"/>
    <property type="molecule type" value="Genomic_DNA"/>
</dbReference>
<dbReference type="Proteomes" id="UP000299102">
    <property type="component" value="Unassembled WGS sequence"/>
</dbReference>